<keyword evidence="2" id="KW-0031">Aminopeptidase</keyword>
<evidence type="ECO:0000256" key="5">
    <source>
        <dbReference type="ARBA" id="ARBA00023211"/>
    </source>
</evidence>
<dbReference type="RefSeq" id="WP_046107216.1">
    <property type="nucleotide sequence ID" value="NZ_JZEX01000046.1"/>
</dbReference>
<dbReference type="PRINTS" id="PR00481">
    <property type="entry name" value="LAMNOPPTDASE"/>
</dbReference>
<keyword evidence="4" id="KW-0378">Hydrolase</keyword>
<dbReference type="PROSITE" id="PS00631">
    <property type="entry name" value="CYTOSOL_AP"/>
    <property type="match status" value="1"/>
</dbReference>
<comment type="caution">
    <text evidence="7">The sequence shown here is derived from an EMBL/GenBank/DDBJ whole genome shotgun (WGS) entry which is preliminary data.</text>
</comment>
<sequence>MSKPANLPVIFVEDGGVAAAGLSEAHVAWAEANGFSGQRGRLLPLPGEEGAVAGYLFGVGGAEERPVMVSGLAGAALAEGRYRLEGAYGDSTLAALGFALGGYRFARYRKGSAPAELDPPDDADKAEIARLRDAAFMARDLINTPANDMGPGALEAEIRALAGRHKAKVAVTAGDELLEGNFPMIHAVGRAAGEAPRLVDITWGRESDPKVTLVGKGVTFDTGGLDIKPAAGMLLMKKDMGGAANVLGLAHAIMDAGLKVRLRVLIPIVENAISATAFRPGDVLVSRKGISVEIGNTDAEGRLILADALALADEESPELLLDMATLTGAARVALGPDLPPLYSNDDALARELVAAGMAADDPLWHMPLWSPYDSMMASRIADVNNAGTGGFAGSVTAALFLRRFVENAGAWVHLGIFGWAPEARPARPVGGTDQGIRAVYGVLKQRYG</sequence>
<gene>
    <name evidence="7" type="ORF">VE25_03605</name>
</gene>
<evidence type="ECO:0000256" key="4">
    <source>
        <dbReference type="ARBA" id="ARBA00022801"/>
    </source>
</evidence>
<dbReference type="OrthoDB" id="9809354at2"/>
<dbReference type="Gene3D" id="3.40.220.10">
    <property type="entry name" value="Leucine Aminopeptidase, subunit E, domain 1"/>
    <property type="match status" value="1"/>
</dbReference>
<dbReference type="AlphaFoldDB" id="A0A0F5FX97"/>
<protein>
    <submittedName>
        <fullName evidence="7">Cytochrome C oxidase subunit II</fullName>
    </submittedName>
</protein>
<dbReference type="GO" id="GO:0006508">
    <property type="term" value="P:proteolysis"/>
    <property type="evidence" value="ECO:0007669"/>
    <property type="project" value="UniProtKB-KW"/>
</dbReference>
<dbReference type="InterPro" id="IPR043472">
    <property type="entry name" value="Macro_dom-like"/>
</dbReference>
<dbReference type="GO" id="GO:0005737">
    <property type="term" value="C:cytoplasm"/>
    <property type="evidence" value="ECO:0007669"/>
    <property type="project" value="InterPro"/>
</dbReference>
<dbReference type="PANTHER" id="PTHR11963:SF20">
    <property type="entry name" value="PEPTIDASE B"/>
    <property type="match status" value="1"/>
</dbReference>
<feature type="domain" description="Cytosol aminopeptidase" evidence="6">
    <location>
        <begin position="296"/>
        <end position="303"/>
    </location>
</feature>
<evidence type="ECO:0000259" key="6">
    <source>
        <dbReference type="PROSITE" id="PS00631"/>
    </source>
</evidence>
<evidence type="ECO:0000256" key="2">
    <source>
        <dbReference type="ARBA" id="ARBA00022438"/>
    </source>
</evidence>
<name>A0A0F5FX97_9HYPH</name>
<dbReference type="CDD" id="cd00433">
    <property type="entry name" value="Peptidase_M17"/>
    <property type="match status" value="1"/>
</dbReference>
<dbReference type="InterPro" id="IPR011356">
    <property type="entry name" value="Leucine_aapep/pepB"/>
</dbReference>
<dbReference type="Proteomes" id="UP000033632">
    <property type="component" value="Unassembled WGS sequence"/>
</dbReference>
<evidence type="ECO:0000313" key="7">
    <source>
        <dbReference type="EMBL" id="KKB13175.1"/>
    </source>
</evidence>
<proteinExistence type="inferred from homology"/>
<keyword evidence="3" id="KW-0645">Protease</keyword>
<dbReference type="InterPro" id="IPR048816">
    <property type="entry name" value="Peptidase_M17_N_1"/>
</dbReference>
<dbReference type="Pfam" id="PF00883">
    <property type="entry name" value="Peptidase_M17"/>
    <property type="match status" value="1"/>
</dbReference>
<dbReference type="STRING" id="443610.VE25_03605"/>
<dbReference type="PATRIC" id="fig|443610.3.peg.3202"/>
<keyword evidence="5" id="KW-0464">Manganese</keyword>
<keyword evidence="8" id="KW-1185">Reference proteome</keyword>
<evidence type="ECO:0000313" key="8">
    <source>
        <dbReference type="Proteomes" id="UP000033632"/>
    </source>
</evidence>
<accession>A0A0F5FX97</accession>
<evidence type="ECO:0000256" key="1">
    <source>
        <dbReference type="ARBA" id="ARBA00009528"/>
    </source>
</evidence>
<dbReference type="GO" id="GO:0070006">
    <property type="term" value="F:metalloaminopeptidase activity"/>
    <property type="evidence" value="ECO:0007669"/>
    <property type="project" value="InterPro"/>
</dbReference>
<organism evidence="7 8">
    <name type="scientific">Devosia geojensis</name>
    <dbReference type="NCBI Taxonomy" id="443610"/>
    <lineage>
        <taxon>Bacteria</taxon>
        <taxon>Pseudomonadati</taxon>
        <taxon>Pseudomonadota</taxon>
        <taxon>Alphaproteobacteria</taxon>
        <taxon>Hyphomicrobiales</taxon>
        <taxon>Devosiaceae</taxon>
        <taxon>Devosia</taxon>
    </lineage>
</organism>
<dbReference type="Pfam" id="PF21337">
    <property type="entry name" value="Peptidase_M17_N_1"/>
    <property type="match status" value="1"/>
</dbReference>
<evidence type="ECO:0000256" key="3">
    <source>
        <dbReference type="ARBA" id="ARBA00022670"/>
    </source>
</evidence>
<dbReference type="Gene3D" id="3.40.630.10">
    <property type="entry name" value="Zn peptidases"/>
    <property type="match status" value="1"/>
</dbReference>
<dbReference type="PANTHER" id="PTHR11963">
    <property type="entry name" value="LEUCINE AMINOPEPTIDASE-RELATED"/>
    <property type="match status" value="1"/>
</dbReference>
<dbReference type="GO" id="GO:0030145">
    <property type="term" value="F:manganese ion binding"/>
    <property type="evidence" value="ECO:0007669"/>
    <property type="project" value="InterPro"/>
</dbReference>
<reference evidence="7 8" key="1">
    <citation type="submission" date="2015-03" db="EMBL/GenBank/DDBJ databases">
        <authorList>
            <person name="Hassan Y.I."/>
            <person name="Lepp D."/>
            <person name="Li X.-Z."/>
            <person name="Zhou T."/>
        </authorList>
    </citation>
    <scope>NUCLEOTIDE SEQUENCE [LARGE SCALE GENOMIC DNA]</scope>
    <source>
        <strain evidence="7 8">BD-c194</strain>
    </source>
</reference>
<dbReference type="SUPFAM" id="SSF53187">
    <property type="entry name" value="Zn-dependent exopeptidases"/>
    <property type="match status" value="1"/>
</dbReference>
<dbReference type="InterPro" id="IPR000819">
    <property type="entry name" value="Peptidase_M17_C"/>
</dbReference>
<dbReference type="EMBL" id="JZEX01000046">
    <property type="protein sequence ID" value="KKB13175.1"/>
    <property type="molecule type" value="Genomic_DNA"/>
</dbReference>
<comment type="similarity">
    <text evidence="1">Belongs to the peptidase M17 family.</text>
</comment>